<dbReference type="EMBL" id="QGMK01000732">
    <property type="protein sequence ID" value="TVY78558.1"/>
    <property type="molecule type" value="Genomic_DNA"/>
</dbReference>
<dbReference type="Proteomes" id="UP000469558">
    <property type="component" value="Unassembled WGS sequence"/>
</dbReference>
<feature type="region of interest" description="Disordered" evidence="1">
    <location>
        <begin position="1"/>
        <end position="22"/>
    </location>
</feature>
<comment type="caution">
    <text evidence="3">The sequence shown here is derived from an EMBL/GenBank/DDBJ whole genome shotgun (WGS) entry which is preliminary data.</text>
</comment>
<evidence type="ECO:0000259" key="2">
    <source>
        <dbReference type="Pfam" id="PF10395"/>
    </source>
</evidence>
<accession>A0A8T9C3I1</accession>
<dbReference type="InterPro" id="IPR018843">
    <property type="entry name" value="Utp8_b-prop"/>
</dbReference>
<dbReference type="AlphaFoldDB" id="A0A8T9C3I1"/>
<feature type="non-terminal residue" evidence="3">
    <location>
        <position position="942"/>
    </location>
</feature>
<feature type="compositionally biased region" description="Basic and acidic residues" evidence="1">
    <location>
        <begin position="859"/>
        <end position="869"/>
    </location>
</feature>
<protein>
    <recommendedName>
        <fullName evidence="2">Utp8 beta-propeller domain-containing protein</fullName>
    </recommendedName>
</protein>
<evidence type="ECO:0000256" key="1">
    <source>
        <dbReference type="SAM" id="MobiDB-lite"/>
    </source>
</evidence>
<proteinExistence type="predicted"/>
<dbReference type="Pfam" id="PF10395">
    <property type="entry name" value="Utp8_b_propeller"/>
    <property type="match status" value="1"/>
</dbReference>
<name>A0A8T9C3I1_9HELO</name>
<feature type="compositionally biased region" description="Pro residues" evidence="1">
    <location>
        <begin position="1"/>
        <end position="10"/>
    </location>
</feature>
<organism evidence="3 4">
    <name type="scientific">Lachnellula suecica</name>
    <dbReference type="NCBI Taxonomy" id="602035"/>
    <lineage>
        <taxon>Eukaryota</taxon>
        <taxon>Fungi</taxon>
        <taxon>Dikarya</taxon>
        <taxon>Ascomycota</taxon>
        <taxon>Pezizomycotina</taxon>
        <taxon>Leotiomycetes</taxon>
        <taxon>Helotiales</taxon>
        <taxon>Lachnaceae</taxon>
        <taxon>Lachnellula</taxon>
    </lineage>
</organism>
<gene>
    <name evidence="3" type="ORF">LSUE1_G007247</name>
</gene>
<feature type="domain" description="Utp8 beta-propeller" evidence="2">
    <location>
        <begin position="62"/>
        <end position="389"/>
    </location>
</feature>
<keyword evidence="4" id="KW-1185">Reference proteome</keyword>
<sequence>SSQYHPPPATKPFTTTQPQCRRGSPYKVRMSWLRCHDPSTIRKGVLWWATSMEGHPAQKKRKRSELAVGIDGEGLNLYDISSSRLITSYALPPQSSFTCAPTSLRTRISKTKVERRTYASTAGVQSHVSLFHDIIEGSGSAKSSTKSHNLENARNPVVFLGAIAATFGPDLAATHSDVLVIRKNGEIQCLDGETLQEKWISPSAALVESHDTARKQDFEVEYAQLTNAHAASQSILKGRQDVLAIFPQEISEDGYNPDILVFITKASETFTRTLHIITPPRRSAAHANGLQHSVQVLLAAQFPTPSKTKEKATFSIQISTGTLQQLTNNTLTTFDLTDTGPRQQSILSVGGAESFLRLSSTSIMVNSEHSITVYNPKYQSILATVELDGPSEKDSLKRKRQSATKTNGISSSSCSLVTYFPKLGAVVAIRDNNLIAIQVDGHQDRQGRPRAAGLLIDSLGCSVKDQVRPGRAKKELIKVRSKTMGTYLPGSMTIFEGPWANQIQGLEKAFSADDASEFDVLISEKLHIPLNAESEPLTNGTQVPSKKSSPVDRRWIIYALGKIFSRTGESSDESGLSISFYPPNVFLWLLNGGHMTVANIEAAFKIQSSTKPIPAGALVNAIVEINPDMDLLLALLGKNYLGAPELLHAIRILMKSLEMLGENLREKQTLLTNGTNGEDSGLVNGDVDEQVEILEDEAQNDLELAEYQLGLGSGLRGQALSLALSKLYTCPTSAIVHALQTTLTSQEIVCLIYLLRFELARGAWTAKYLNDDESELVDLDAEVPGSAIMLIASLLNNCIDAVGAGGWLTGDLSLVKGDTFEAEELIVSLKLEVSAALEGIEEAAFLKGLTSEMIRYGESMHKSLPKEPESESDAPTRKRQKPMLLPSTDTESRILPFGLKAEQQISKHKVGAGGEIYERTSRDIGHLKSQKVGKYSMERIII</sequence>
<evidence type="ECO:0000313" key="3">
    <source>
        <dbReference type="EMBL" id="TVY78558.1"/>
    </source>
</evidence>
<feature type="region of interest" description="Disordered" evidence="1">
    <location>
        <begin position="859"/>
        <end position="885"/>
    </location>
</feature>
<reference evidence="3 4" key="1">
    <citation type="submission" date="2018-05" db="EMBL/GenBank/DDBJ databases">
        <title>Genome sequencing and assembly of the regulated plant pathogen Lachnellula willkommii and related sister species for the development of diagnostic species identification markers.</title>
        <authorList>
            <person name="Giroux E."/>
            <person name="Bilodeau G."/>
        </authorList>
    </citation>
    <scope>NUCLEOTIDE SEQUENCE [LARGE SCALE GENOMIC DNA]</scope>
    <source>
        <strain evidence="3 4">CBS 268.59</strain>
    </source>
</reference>
<dbReference type="OrthoDB" id="5330858at2759"/>
<evidence type="ECO:0000313" key="4">
    <source>
        <dbReference type="Proteomes" id="UP000469558"/>
    </source>
</evidence>